<dbReference type="PANTHER" id="PTHR45947">
    <property type="entry name" value="SULFOQUINOVOSYL TRANSFERASE SQD2"/>
    <property type="match status" value="1"/>
</dbReference>
<dbReference type="Pfam" id="PF13692">
    <property type="entry name" value="Glyco_trans_1_4"/>
    <property type="match status" value="1"/>
</dbReference>
<keyword evidence="6" id="KW-1185">Reference proteome</keyword>
<proteinExistence type="predicted"/>
<dbReference type="AlphaFoldDB" id="A0A2U1ZTM7"/>
<evidence type="ECO:0000313" key="6">
    <source>
        <dbReference type="Proteomes" id="UP000245166"/>
    </source>
</evidence>
<feature type="domain" description="Glycosyltransferase subfamily 4-like N-terminal" evidence="4">
    <location>
        <begin position="15"/>
        <end position="177"/>
    </location>
</feature>
<protein>
    <recommendedName>
        <fullName evidence="1">D-inositol 3-phosphate glycosyltransferase</fullName>
    </recommendedName>
</protein>
<organism evidence="5 6">
    <name type="scientific">Serinibacter arcticus</name>
    <dbReference type="NCBI Taxonomy" id="1655435"/>
    <lineage>
        <taxon>Bacteria</taxon>
        <taxon>Bacillati</taxon>
        <taxon>Actinomycetota</taxon>
        <taxon>Actinomycetes</taxon>
        <taxon>Micrococcales</taxon>
        <taxon>Beutenbergiaceae</taxon>
        <taxon>Serinibacter</taxon>
    </lineage>
</organism>
<keyword evidence="3 5" id="KW-0808">Transferase</keyword>
<dbReference type="PANTHER" id="PTHR45947:SF3">
    <property type="entry name" value="SULFOQUINOVOSYL TRANSFERASE SQD2"/>
    <property type="match status" value="1"/>
</dbReference>
<keyword evidence="2" id="KW-0328">Glycosyltransferase</keyword>
<name>A0A2U1ZTM7_9MICO</name>
<reference evidence="5 6" key="1">
    <citation type="submission" date="2018-03" db="EMBL/GenBank/DDBJ databases">
        <title>Genome assembly of novel Miniimonas species PCH200.</title>
        <authorList>
            <person name="Thakur V."/>
            <person name="Kumar V."/>
            <person name="Singh D."/>
        </authorList>
    </citation>
    <scope>NUCLEOTIDE SEQUENCE [LARGE SCALE GENOMIC DNA]</scope>
    <source>
        <strain evidence="5 6">PCH200</strain>
    </source>
</reference>
<evidence type="ECO:0000313" key="5">
    <source>
        <dbReference type="EMBL" id="PWD50300.1"/>
    </source>
</evidence>
<dbReference type="Gene3D" id="3.40.50.2000">
    <property type="entry name" value="Glycogen Phosphorylase B"/>
    <property type="match status" value="2"/>
</dbReference>
<dbReference type="GO" id="GO:1901137">
    <property type="term" value="P:carbohydrate derivative biosynthetic process"/>
    <property type="evidence" value="ECO:0007669"/>
    <property type="project" value="UniProtKB-ARBA"/>
</dbReference>
<evidence type="ECO:0000259" key="4">
    <source>
        <dbReference type="Pfam" id="PF13439"/>
    </source>
</evidence>
<dbReference type="InterPro" id="IPR028098">
    <property type="entry name" value="Glyco_trans_4-like_N"/>
</dbReference>
<dbReference type="OrthoDB" id="5242526at2"/>
<dbReference type="Proteomes" id="UP000245166">
    <property type="component" value="Unassembled WGS sequence"/>
</dbReference>
<dbReference type="GO" id="GO:0016757">
    <property type="term" value="F:glycosyltransferase activity"/>
    <property type="evidence" value="ECO:0007669"/>
    <property type="project" value="UniProtKB-KW"/>
</dbReference>
<gene>
    <name evidence="5" type="ORF">C8046_06100</name>
</gene>
<dbReference type="RefSeq" id="WP_109228683.1">
    <property type="nucleotide sequence ID" value="NZ_PYHR01000002.1"/>
</dbReference>
<dbReference type="Pfam" id="PF13439">
    <property type="entry name" value="Glyco_transf_4"/>
    <property type="match status" value="1"/>
</dbReference>
<accession>A0A2U1ZTM7</accession>
<dbReference type="EMBL" id="PYHR01000002">
    <property type="protein sequence ID" value="PWD50300.1"/>
    <property type="molecule type" value="Genomic_DNA"/>
</dbReference>
<evidence type="ECO:0000256" key="2">
    <source>
        <dbReference type="ARBA" id="ARBA00022676"/>
    </source>
</evidence>
<evidence type="ECO:0000256" key="3">
    <source>
        <dbReference type="ARBA" id="ARBA00022679"/>
    </source>
</evidence>
<comment type="caution">
    <text evidence="5">The sequence shown here is derived from an EMBL/GenBank/DDBJ whole genome shotgun (WGS) entry which is preliminary data.</text>
</comment>
<sequence>MRILQLANFVSPTSGGIKTALGQWARRYRAEGHTVGAIVPATGDDWAWDTPAQVRAVGSWPLPGSAGYRLMTGRAEIAEAIAAFRPDVLEISDRTTLRWVPRWARARGIACVMVAHENVTDVARTWGVPRAVASAVANGLNAASAAGLDAVVTPSAYAASEFRRIGVPAHVVPLGVDRGVFRPRSEIERGDGAPARRSGGPLHLVHVGRLSQEKYPFLSVKTLVELVLRDVDAELTIVGDGPHRERVARAAAGFPVELVGHRRPDEVAAILRDADVVLAPAPAETFGLAALEAMACGVPVVCGDTGALAEVVGDGGRAVPAHATSFANAVVQLAGAERAPVRERALARAEGLTWEASAHAMLRVHAGVLGHHLPAAAGA</sequence>
<dbReference type="SUPFAM" id="SSF53756">
    <property type="entry name" value="UDP-Glycosyltransferase/glycogen phosphorylase"/>
    <property type="match status" value="1"/>
</dbReference>
<dbReference type="InterPro" id="IPR050194">
    <property type="entry name" value="Glycosyltransferase_grp1"/>
</dbReference>
<evidence type="ECO:0000256" key="1">
    <source>
        <dbReference type="ARBA" id="ARBA00021292"/>
    </source>
</evidence>